<dbReference type="SUPFAM" id="SSF53098">
    <property type="entry name" value="Ribonuclease H-like"/>
    <property type="match status" value="1"/>
</dbReference>
<reference evidence="3" key="2">
    <citation type="submission" date="2021-03" db="UniProtKB">
        <authorList>
            <consortium name="EnsemblPlants"/>
        </authorList>
    </citation>
    <scope>IDENTIFICATION</scope>
</reference>
<evidence type="ECO:0000313" key="4">
    <source>
        <dbReference type="Proteomes" id="UP000596661"/>
    </source>
</evidence>
<dbReference type="PANTHER" id="PTHR33116">
    <property type="entry name" value="REVERSE TRANSCRIPTASE ZINC-BINDING DOMAIN-CONTAINING PROTEIN-RELATED-RELATED"/>
    <property type="match status" value="1"/>
</dbReference>
<proteinExistence type="predicted"/>
<dbReference type="InterPro" id="IPR012337">
    <property type="entry name" value="RNaseH-like_sf"/>
</dbReference>
<dbReference type="EnsemblPlants" id="evm.model.07.1095">
    <property type="protein sequence ID" value="cds.evm.model.07.1095"/>
    <property type="gene ID" value="evm.TU.07.1095"/>
</dbReference>
<evidence type="ECO:0000259" key="1">
    <source>
        <dbReference type="Pfam" id="PF13456"/>
    </source>
</evidence>
<dbReference type="Pfam" id="PF13966">
    <property type="entry name" value="zf-RVT"/>
    <property type="match status" value="1"/>
</dbReference>
<dbReference type="CDD" id="cd06222">
    <property type="entry name" value="RNase_H_like"/>
    <property type="match status" value="1"/>
</dbReference>
<dbReference type="Gene3D" id="3.30.420.10">
    <property type="entry name" value="Ribonuclease H-like superfamily/Ribonuclease H"/>
    <property type="match status" value="1"/>
</dbReference>
<organism evidence="3 4">
    <name type="scientific">Cannabis sativa</name>
    <name type="common">Hemp</name>
    <name type="synonym">Marijuana</name>
    <dbReference type="NCBI Taxonomy" id="3483"/>
    <lineage>
        <taxon>Eukaryota</taxon>
        <taxon>Viridiplantae</taxon>
        <taxon>Streptophyta</taxon>
        <taxon>Embryophyta</taxon>
        <taxon>Tracheophyta</taxon>
        <taxon>Spermatophyta</taxon>
        <taxon>Magnoliopsida</taxon>
        <taxon>eudicotyledons</taxon>
        <taxon>Gunneridae</taxon>
        <taxon>Pentapetalae</taxon>
        <taxon>rosids</taxon>
        <taxon>fabids</taxon>
        <taxon>Rosales</taxon>
        <taxon>Cannabaceae</taxon>
        <taxon>Cannabis</taxon>
    </lineage>
</organism>
<dbReference type="AlphaFoldDB" id="A0A803Q196"/>
<dbReference type="Proteomes" id="UP000596661">
    <property type="component" value="Chromosome 7"/>
</dbReference>
<accession>A0A803Q196</accession>
<dbReference type="PANTHER" id="PTHR33116:SF86">
    <property type="entry name" value="REVERSE TRANSCRIPTASE DOMAIN-CONTAINING PROTEIN"/>
    <property type="match status" value="1"/>
</dbReference>
<keyword evidence="4" id="KW-1185">Reference proteome</keyword>
<evidence type="ECO:0008006" key="5">
    <source>
        <dbReference type="Google" id="ProtNLM"/>
    </source>
</evidence>
<dbReference type="InterPro" id="IPR026960">
    <property type="entry name" value="RVT-Znf"/>
</dbReference>
<dbReference type="Gramene" id="evm.model.07.1095">
    <property type="protein sequence ID" value="cds.evm.model.07.1095"/>
    <property type="gene ID" value="evm.TU.07.1095"/>
</dbReference>
<dbReference type="GO" id="GO:0003676">
    <property type="term" value="F:nucleic acid binding"/>
    <property type="evidence" value="ECO:0007669"/>
    <property type="project" value="InterPro"/>
</dbReference>
<protein>
    <recommendedName>
        <fullName evidence="5">RNase H type-1 domain-containing protein</fullName>
    </recommendedName>
</protein>
<evidence type="ECO:0000259" key="2">
    <source>
        <dbReference type="Pfam" id="PF13966"/>
    </source>
</evidence>
<evidence type="ECO:0000313" key="3">
    <source>
        <dbReference type="EnsemblPlants" id="cds.evm.model.07.1095"/>
    </source>
</evidence>
<sequence length="666" mass="76201">MHNIDRKNNRTELVAWKNVCQPKIAGGTGIKRTTEWNTSTLFKYVWSLANKEDNLLIKWVHAVYTKEENWWDYQATNQGSWYWKQIVAAKNQIKSLTDVHQFAQTKYKISAVGGLGFKTSDAINKAFLSKWAWKVLTDKDSLWRKLMEAKYIKNESFLDRDLKPTDSILWKAILRARTTLEKGLCRKIGDGMSMVSNFISQGCWNEPLVRQWFQEDDAKRILNITLPNTPCEDTWLWLPENNGRFSIKSAYKLIKNLDPMAHGDRKWRLIWGAKIHERLKMLWWKILANGLTTKDRLSPFIPSIDSSCSLCSGEMETSMHLFWSCNFARAVWFGCCWQFRTTTNHFDCWESWLDWFSVESHRPQHIQLNLFLGGAAVIFESIWRERNNISHGGSATPIGSILQHINTRIGEISEDLRPQVVELKAWLPPPPGWVMCNSDVSISNSQAAGAVVFRNEAGAFINCITFRLTVCDPLLGETMAICKGAEEAIKQGYRKVIFQSDCCNSISALKAKMQDIGLLNFNIQELVLNFNRLKDSFTHSEVSWIPRNFNGVADSVAKWANLNNSFGRFDLSLENSPLRSVLSELDDLNSPYPYSNCGFGLRKGHRRQNSDGATQMAKLKTVHYVRGSQWVSCEVSIGLSWGSHGVAVWSPWSRRSIAWAGCREIV</sequence>
<dbReference type="InterPro" id="IPR044730">
    <property type="entry name" value="RNase_H-like_dom_plant"/>
</dbReference>
<feature type="domain" description="Reverse transcriptase zinc-binding" evidence="2">
    <location>
        <begin position="245"/>
        <end position="332"/>
    </location>
</feature>
<dbReference type="EMBL" id="UZAU01000655">
    <property type="status" value="NOT_ANNOTATED_CDS"/>
    <property type="molecule type" value="Genomic_DNA"/>
</dbReference>
<dbReference type="InterPro" id="IPR002156">
    <property type="entry name" value="RNaseH_domain"/>
</dbReference>
<reference evidence="3" key="1">
    <citation type="submission" date="2018-11" db="EMBL/GenBank/DDBJ databases">
        <authorList>
            <person name="Grassa J C."/>
        </authorList>
    </citation>
    <scope>NUCLEOTIDE SEQUENCE [LARGE SCALE GENOMIC DNA]</scope>
</reference>
<dbReference type="InterPro" id="IPR036397">
    <property type="entry name" value="RNaseH_sf"/>
</dbReference>
<dbReference type="GO" id="GO:0004523">
    <property type="term" value="F:RNA-DNA hybrid ribonuclease activity"/>
    <property type="evidence" value="ECO:0007669"/>
    <property type="project" value="InterPro"/>
</dbReference>
<name>A0A803Q196_CANSA</name>
<dbReference type="Pfam" id="PF13456">
    <property type="entry name" value="RVT_3"/>
    <property type="match status" value="1"/>
</dbReference>
<feature type="domain" description="RNase H type-1" evidence="1">
    <location>
        <begin position="438"/>
        <end position="560"/>
    </location>
</feature>